<dbReference type="Proteomes" id="UP000316270">
    <property type="component" value="Chromosome 11"/>
</dbReference>
<organism evidence="3 4">
    <name type="scientific">Venturia effusa</name>
    <dbReference type="NCBI Taxonomy" id="50376"/>
    <lineage>
        <taxon>Eukaryota</taxon>
        <taxon>Fungi</taxon>
        <taxon>Dikarya</taxon>
        <taxon>Ascomycota</taxon>
        <taxon>Pezizomycotina</taxon>
        <taxon>Dothideomycetes</taxon>
        <taxon>Pleosporomycetidae</taxon>
        <taxon>Venturiales</taxon>
        <taxon>Venturiaceae</taxon>
        <taxon>Venturia</taxon>
    </lineage>
</organism>
<feature type="region of interest" description="Disordered" evidence="1">
    <location>
        <begin position="80"/>
        <end position="268"/>
    </location>
</feature>
<evidence type="ECO:0000259" key="2">
    <source>
        <dbReference type="PROSITE" id="PS51673"/>
    </source>
</evidence>
<feature type="region of interest" description="Disordered" evidence="1">
    <location>
        <begin position="43"/>
        <end position="62"/>
    </location>
</feature>
<evidence type="ECO:0000256" key="1">
    <source>
        <dbReference type="SAM" id="MobiDB-lite"/>
    </source>
</evidence>
<feature type="compositionally biased region" description="Basic and acidic residues" evidence="1">
    <location>
        <begin position="117"/>
        <end position="161"/>
    </location>
</feature>
<proteinExistence type="predicted"/>
<dbReference type="OrthoDB" id="5422283at2759"/>
<feature type="compositionally biased region" description="Low complexity" evidence="1">
    <location>
        <begin position="165"/>
        <end position="175"/>
    </location>
</feature>
<evidence type="ECO:0000313" key="4">
    <source>
        <dbReference type="Proteomes" id="UP000316270"/>
    </source>
</evidence>
<sequence length="268" mass="28941">MSTRKGAIPSAWDDDDWEAQADRQAAAPPAEEPAVRLSRAERKVKHNEANKQLWEAADAPETPIFLLAREDVPLKDEFKAPLKVLSRKPPPKVSARPDPSSGIANLNIDDDDDSEEEERKKAEKAFLERQARAKIEREEKQRKYQEARDRIMGGKSNDDATGRPSSAQGSGSRNSSRGKGRGGRTAATPSAEQSPARASRPSKGLYDPGYTPKPGSVYLQKRDGGDAAGSRAATPGEDKPTRAPKGPDSSGKAGFGKALFSPEKIVNS</sequence>
<accession>A0A517LF41</accession>
<evidence type="ECO:0000313" key="3">
    <source>
        <dbReference type="EMBL" id="QDS74248.1"/>
    </source>
</evidence>
<feature type="region of interest" description="Disordered" evidence="1">
    <location>
        <begin position="1"/>
        <end position="38"/>
    </location>
</feature>
<dbReference type="InterPro" id="IPR024771">
    <property type="entry name" value="SUZ"/>
</dbReference>
<dbReference type="PROSITE" id="PS51673">
    <property type="entry name" value="SUZ"/>
    <property type="match status" value="1"/>
</dbReference>
<dbReference type="EMBL" id="CP042195">
    <property type="protein sequence ID" value="QDS74248.1"/>
    <property type="molecule type" value="Genomic_DNA"/>
</dbReference>
<dbReference type="STRING" id="50376.A0A517LF41"/>
<protein>
    <recommendedName>
        <fullName evidence="2">SUZ domain-containing protein</fullName>
    </recommendedName>
</protein>
<keyword evidence="4" id="KW-1185">Reference proteome</keyword>
<name>A0A517LF41_9PEZI</name>
<reference evidence="3 4" key="1">
    <citation type="submission" date="2019-07" db="EMBL/GenBank/DDBJ databases">
        <title>Finished genome of Venturia effusa.</title>
        <authorList>
            <person name="Young C.A."/>
            <person name="Cox M.P."/>
            <person name="Ganley A.R.D."/>
            <person name="David W.J."/>
        </authorList>
    </citation>
    <scope>NUCLEOTIDE SEQUENCE [LARGE SCALE GENOMIC DNA]</scope>
    <source>
        <strain evidence="4">albino</strain>
    </source>
</reference>
<feature type="domain" description="SUZ" evidence="2">
    <location>
        <begin position="79"/>
        <end position="156"/>
    </location>
</feature>
<gene>
    <name evidence="3" type="ORF">FKW77_002959</name>
</gene>
<dbReference type="AlphaFoldDB" id="A0A517LF41"/>